<dbReference type="CDD" id="cd02523">
    <property type="entry name" value="PC_cytidylyltransferase"/>
    <property type="match status" value="1"/>
</dbReference>
<protein>
    <submittedName>
        <fullName evidence="4">Nucleotidyltransferase</fullName>
    </submittedName>
</protein>
<organism evidence="4 5">
    <name type="scientific">Prevotella lacticifex</name>
    <dbReference type="NCBI Taxonomy" id="2854755"/>
    <lineage>
        <taxon>Bacteria</taxon>
        <taxon>Pseudomonadati</taxon>
        <taxon>Bacteroidota</taxon>
        <taxon>Bacteroidia</taxon>
        <taxon>Bacteroidales</taxon>
        <taxon>Prevotellaceae</taxon>
        <taxon>Prevotella</taxon>
    </lineage>
</organism>
<name>A0A9R1CYV7_9BACT</name>
<dbReference type="PANTHER" id="PTHR43584:SF5">
    <property type="entry name" value="PROTEIN LICC"/>
    <property type="match status" value="1"/>
</dbReference>
<dbReference type="Proteomes" id="UP000825483">
    <property type="component" value="Unassembled WGS sequence"/>
</dbReference>
<dbReference type="EMBL" id="BPUB01000003">
    <property type="protein sequence ID" value="GJG60244.1"/>
    <property type="molecule type" value="Genomic_DNA"/>
</dbReference>
<dbReference type="InterPro" id="IPR029044">
    <property type="entry name" value="Nucleotide-diphossugar_trans"/>
</dbReference>
<comment type="caution">
    <text evidence="4">The sequence shown here is derived from an EMBL/GenBank/DDBJ whole genome shotgun (WGS) entry which is preliminary data.</text>
</comment>
<keyword evidence="5" id="KW-1185">Reference proteome</keyword>
<dbReference type="GeneID" id="72467792"/>
<dbReference type="PANTHER" id="PTHR43584">
    <property type="entry name" value="NUCLEOTIDYL TRANSFERASE"/>
    <property type="match status" value="1"/>
</dbReference>
<dbReference type="InterPro" id="IPR005835">
    <property type="entry name" value="NTP_transferase_dom"/>
</dbReference>
<dbReference type="InterPro" id="IPR050065">
    <property type="entry name" value="GlmU-like"/>
</dbReference>
<proteinExistence type="predicted"/>
<dbReference type="AlphaFoldDB" id="A0A9R1CYV7"/>
<dbReference type="Gene3D" id="3.90.550.10">
    <property type="entry name" value="Spore Coat Polysaccharide Biosynthesis Protein SpsA, Chain A"/>
    <property type="match status" value="1"/>
</dbReference>
<evidence type="ECO:0000256" key="2">
    <source>
        <dbReference type="ARBA" id="ARBA00022695"/>
    </source>
</evidence>
<gene>
    <name evidence="4" type="ORF">PRLR5076_30950</name>
</gene>
<dbReference type="SUPFAM" id="SSF53448">
    <property type="entry name" value="Nucleotide-diphospho-sugar transferases"/>
    <property type="match status" value="1"/>
</dbReference>
<dbReference type="GO" id="GO:0016779">
    <property type="term" value="F:nucleotidyltransferase activity"/>
    <property type="evidence" value="ECO:0007669"/>
    <property type="project" value="UniProtKB-KW"/>
</dbReference>
<dbReference type="Pfam" id="PF00483">
    <property type="entry name" value="NTP_transferase"/>
    <property type="match status" value="1"/>
</dbReference>
<keyword evidence="1" id="KW-0808">Transferase</keyword>
<feature type="domain" description="Nucleotidyl transferase" evidence="3">
    <location>
        <begin position="3"/>
        <end position="128"/>
    </location>
</feature>
<evidence type="ECO:0000313" key="5">
    <source>
        <dbReference type="Proteomes" id="UP000825483"/>
    </source>
</evidence>
<accession>A0A9R1CYV7</accession>
<evidence type="ECO:0000256" key="1">
    <source>
        <dbReference type="ARBA" id="ARBA00022679"/>
    </source>
</evidence>
<sequence length="242" mass="27298">MIAVILAAGMAKRLRPLTDNKPKCLLKVGERTLLQRSVDSLVAAGISEFVVVTGYLSAMITGFLEEHYPQLTFHFIDNPDYATTNNIYSLWLARTVVEGRQFILLDSDLIYDGRIISKVMDEEASVLTVSRHPLGEEEMKVVVDSECRITEISKTCDPAAAMGESVGIEKINADYSTALYRELRTMMTDEGLTDVFYELAFQRLIAQGFSFKVMDVTDFFTIELDTPEDFDNARHLIPKELY</sequence>
<evidence type="ECO:0000313" key="4">
    <source>
        <dbReference type="EMBL" id="GJG60244.1"/>
    </source>
</evidence>
<dbReference type="RefSeq" id="WP_223929380.1">
    <property type="nucleotide sequence ID" value="NZ_BPTU01000001.1"/>
</dbReference>
<keyword evidence="2" id="KW-0548">Nucleotidyltransferase</keyword>
<reference evidence="4" key="1">
    <citation type="journal article" date="2022" name="Int. J. Syst. Evol. Microbiol.">
        <title>Prevotella lacticifex sp. nov., isolated from the rumen of cows.</title>
        <authorList>
            <person name="Shinkai T."/>
            <person name="Ikeyama N."/>
            <person name="Kumagai M."/>
            <person name="Ohmori H."/>
            <person name="Sakamoto M."/>
            <person name="Ohkuma M."/>
            <person name="Mitsumori M."/>
        </authorList>
    </citation>
    <scope>NUCLEOTIDE SEQUENCE</scope>
    <source>
        <strain evidence="4">R5076</strain>
    </source>
</reference>
<evidence type="ECO:0000259" key="3">
    <source>
        <dbReference type="Pfam" id="PF00483"/>
    </source>
</evidence>